<feature type="compositionally biased region" description="Polar residues" evidence="1">
    <location>
        <begin position="1191"/>
        <end position="1203"/>
    </location>
</feature>
<feature type="compositionally biased region" description="Low complexity" evidence="1">
    <location>
        <begin position="551"/>
        <end position="562"/>
    </location>
</feature>
<feature type="compositionally biased region" description="Polar residues" evidence="1">
    <location>
        <begin position="1037"/>
        <end position="1064"/>
    </location>
</feature>
<feature type="compositionally biased region" description="Basic residues" evidence="1">
    <location>
        <begin position="258"/>
        <end position="267"/>
    </location>
</feature>
<feature type="compositionally biased region" description="Basic and acidic residues" evidence="1">
    <location>
        <begin position="737"/>
        <end position="746"/>
    </location>
</feature>
<feature type="compositionally biased region" description="Polar residues" evidence="1">
    <location>
        <begin position="489"/>
        <end position="498"/>
    </location>
</feature>
<feature type="compositionally biased region" description="Polar residues" evidence="1">
    <location>
        <begin position="137"/>
        <end position="164"/>
    </location>
</feature>
<feature type="compositionally biased region" description="Basic and acidic residues" evidence="1">
    <location>
        <begin position="1119"/>
        <end position="1142"/>
    </location>
</feature>
<feature type="compositionally biased region" description="Low complexity" evidence="1">
    <location>
        <begin position="1384"/>
        <end position="1412"/>
    </location>
</feature>
<name>A0A0L0VZ52_9BASI</name>
<protein>
    <submittedName>
        <fullName evidence="2">Uncharacterized protein</fullName>
    </submittedName>
</protein>
<feature type="compositionally biased region" description="Acidic residues" evidence="1">
    <location>
        <begin position="1097"/>
        <end position="1106"/>
    </location>
</feature>
<reference evidence="3" key="1">
    <citation type="submission" date="2014-03" db="EMBL/GenBank/DDBJ databases">
        <title>The Genome Sequence of Puccinia striiformis f. sp. tritici PST-78.</title>
        <authorList>
            <consortium name="The Broad Institute Genome Sequencing Platform"/>
            <person name="Cuomo C."/>
            <person name="Hulbert S."/>
            <person name="Chen X."/>
            <person name="Walker B."/>
            <person name="Young S.K."/>
            <person name="Zeng Q."/>
            <person name="Gargeya S."/>
            <person name="Fitzgerald M."/>
            <person name="Haas B."/>
            <person name="Abouelleil A."/>
            <person name="Alvarado L."/>
            <person name="Arachchi H.M."/>
            <person name="Berlin A.M."/>
            <person name="Chapman S.B."/>
            <person name="Goldberg J."/>
            <person name="Griggs A."/>
            <person name="Gujja S."/>
            <person name="Hansen M."/>
            <person name="Howarth C."/>
            <person name="Imamovic A."/>
            <person name="Larimer J."/>
            <person name="McCowan C."/>
            <person name="Montmayeur A."/>
            <person name="Murphy C."/>
            <person name="Neiman D."/>
            <person name="Pearson M."/>
            <person name="Priest M."/>
            <person name="Roberts A."/>
            <person name="Saif S."/>
            <person name="Shea T."/>
            <person name="Sisk P."/>
            <person name="Sykes S."/>
            <person name="Wortman J."/>
            <person name="Nusbaum C."/>
            <person name="Birren B."/>
        </authorList>
    </citation>
    <scope>NUCLEOTIDE SEQUENCE [LARGE SCALE GENOMIC DNA]</scope>
    <source>
        <strain evidence="3">race PST-78</strain>
    </source>
</reference>
<feature type="compositionally biased region" description="Low complexity" evidence="1">
    <location>
        <begin position="387"/>
        <end position="396"/>
    </location>
</feature>
<feature type="compositionally biased region" description="Basic and acidic residues" evidence="1">
    <location>
        <begin position="270"/>
        <end position="286"/>
    </location>
</feature>
<feature type="region of interest" description="Disordered" evidence="1">
    <location>
        <begin position="998"/>
        <end position="1299"/>
    </location>
</feature>
<gene>
    <name evidence="2" type="ORF">PSTG_02465</name>
</gene>
<dbReference type="EMBL" id="AJIL01000012">
    <property type="protein sequence ID" value="KNF04556.1"/>
    <property type="molecule type" value="Genomic_DNA"/>
</dbReference>
<feature type="compositionally biased region" description="Polar residues" evidence="1">
    <location>
        <begin position="87"/>
        <end position="124"/>
    </location>
</feature>
<feature type="compositionally biased region" description="Polar residues" evidence="1">
    <location>
        <begin position="1003"/>
        <end position="1012"/>
    </location>
</feature>
<feature type="compositionally biased region" description="Polar residues" evidence="1">
    <location>
        <begin position="1211"/>
        <end position="1226"/>
    </location>
</feature>
<dbReference type="Proteomes" id="UP000054564">
    <property type="component" value="Unassembled WGS sequence"/>
</dbReference>
<keyword evidence="3" id="KW-1185">Reference proteome</keyword>
<dbReference type="STRING" id="1165861.A0A0L0VZ52"/>
<organism evidence="2 3">
    <name type="scientific">Puccinia striiformis f. sp. tritici PST-78</name>
    <dbReference type="NCBI Taxonomy" id="1165861"/>
    <lineage>
        <taxon>Eukaryota</taxon>
        <taxon>Fungi</taxon>
        <taxon>Dikarya</taxon>
        <taxon>Basidiomycota</taxon>
        <taxon>Pucciniomycotina</taxon>
        <taxon>Pucciniomycetes</taxon>
        <taxon>Pucciniales</taxon>
        <taxon>Pucciniaceae</taxon>
        <taxon>Puccinia</taxon>
    </lineage>
</organism>
<feature type="compositionally biased region" description="Basic and acidic residues" evidence="1">
    <location>
        <begin position="463"/>
        <end position="480"/>
    </location>
</feature>
<feature type="compositionally biased region" description="Acidic residues" evidence="1">
    <location>
        <begin position="1229"/>
        <end position="1240"/>
    </location>
</feature>
<evidence type="ECO:0000313" key="3">
    <source>
        <dbReference type="Proteomes" id="UP000054564"/>
    </source>
</evidence>
<sequence>MMDTDTLPNDGTLPNPDNSSKRKTVGPKGWDANLNTRRKPTKLSPPEIPPSLDTPSQLPPKKKRQRVSTQAPLNPESDPLLERPARSTDTLAQPTRAPTPQIQDISSNLQTSETHTIPQSQPPASSVGDSTTVSTSCLDTSANPPAKSNQSVWPSTDSFSNITPQEILERFGKSAPNPTPKPKAKATSTPSARRKKKAETPSEQPAVASNSTPSASVPTNIGPETIDHPAPPKDNLASQTTDLAADKNEIVKPIPQSRTKRTLRKQPKQAQEHQSPEKDAPERTGDKTTSATPLEQQPADTDLTPQPKKRAGVEKKTPKSASTKKKPSVVVKVSTNANTTPSDDVVDEGSTTTNQADKQSRPVNDPSRETIPIPKSRPRRLTRKQIQDQQSQQALLPPQPEGDANRSILETEPEKLAQVDSPAPRPGKRRRIDKPAAQPPANDSPSIPTPSQQPPGQVTKAADSTHHAKDLQSSREHLLNNDDDPPTQPVESNSTQSAKTRTITPKKTTIKPKKKADVPAKPADSNTDSSQVDGDDVTNGPETMNDRPEEQSQSQSQSNLENEGTKVSEVKQRKKRKSIKEPAELPDQNVDVPANSLIAPLDSSNLSKDGMVESHQPPLKGKDLASTSLPLTGQDPRQATNSGTAEQLDQNGGVPATVTVAPSGPSNFPKAGNVALQPPSHHLRMDPPLVPLPLTGKNLRQATNAQTQFNFTNKNPRNYQRAPSHVSRAATDQDGDSIYRSDKQAENEGGGQDSLNVPGKTTFATKKEKMKAKAKQKKLQKRQSFHNGSVSTTQEVKCYSSVSNSPHPMLRDFPVPSRQSTPMSMINVPKHFGRWELSIPSDTDVPVALLARMHQFLDEAVCAGFAKPIFREPSSAITRASPSNLTSSVKPLQQLTKLSTLKDAAHFTEDSSHTNPAVLLQTMSPFRTNTDTDGSPMMMREHRPKRASSISSSFLSEDINNTVMMTLGLEQNSQCDFQTYSNNQQTPKDLGAVSHQELIDRPCSSSKHQPSSNKKGGGKQNGGDTIMSHAIEATDEPVTSSNTTSSPFRQMQNLPTSTIVSVQSAIKAHRGSPPPSTLPTKRNASVRTRRQVQDSDSSSDDDESEVPDDHRPSTQLVKDPPRQSLSERRTTSDDLEQSHAGEEEGLMQNGPNSSSTPAFADHTTMPIDVLGNDSTEQQEVDLDHSDKAQFNKGSTISTLSVPQQEPRPSASLISNNFAASNVNHSGPLSEDESDSSDEDSAPPSAQRPTKATSEESSSSEDESSSTSSSQHRSPVKPALSQSTSSVNLGPHGMAGLYGKSSVTARRKTLDAFRPIDFTSNISKPITPSLLSTHPTHDSNHSDEESSSSSSSKKEDDDDDSSNEKFTKKKTNHQISLPAHKIAGSNLVSSSSSSQPISSTTTNLTRNNTANSTGAVESKKNNARRRKSIAQIFAKEEARINTKNKNKS</sequence>
<evidence type="ECO:0000313" key="2">
    <source>
        <dbReference type="EMBL" id="KNF04556.1"/>
    </source>
</evidence>
<comment type="caution">
    <text evidence="2">The sequence shown here is derived from an EMBL/GenBank/DDBJ whole genome shotgun (WGS) entry which is preliminary data.</text>
</comment>
<accession>A0A0L0VZ52</accession>
<feature type="region of interest" description="Disordered" evidence="1">
    <location>
        <begin position="1"/>
        <end position="676"/>
    </location>
</feature>
<feature type="compositionally biased region" description="Polar residues" evidence="1">
    <location>
        <begin position="625"/>
        <end position="650"/>
    </location>
</feature>
<feature type="compositionally biased region" description="Basic and acidic residues" evidence="1">
    <location>
        <begin position="1334"/>
        <end position="1343"/>
    </location>
</feature>
<feature type="compositionally biased region" description="Low complexity" evidence="1">
    <location>
        <begin position="125"/>
        <end position="136"/>
    </location>
</feature>
<feature type="compositionally biased region" description="Polar residues" evidence="1">
    <location>
        <begin position="201"/>
        <end position="219"/>
    </location>
</feature>
<feature type="compositionally biased region" description="Polar residues" evidence="1">
    <location>
        <begin position="1317"/>
        <end position="1333"/>
    </location>
</feature>
<proteinExistence type="predicted"/>
<feature type="region of interest" description="Disordered" evidence="1">
    <location>
        <begin position="1311"/>
        <end position="1447"/>
    </location>
</feature>
<dbReference type="OrthoDB" id="2510806at2759"/>
<evidence type="ECO:0000256" key="1">
    <source>
        <dbReference type="SAM" id="MobiDB-lite"/>
    </source>
</evidence>
<feature type="compositionally biased region" description="Polar residues" evidence="1">
    <location>
        <begin position="287"/>
        <end position="299"/>
    </location>
</feature>
<feature type="region of interest" description="Disordered" evidence="1">
    <location>
        <begin position="710"/>
        <end position="761"/>
    </location>
</feature>